<organism evidence="2 3">
    <name type="scientific">Chlamydomonas eustigma</name>
    <dbReference type="NCBI Taxonomy" id="1157962"/>
    <lineage>
        <taxon>Eukaryota</taxon>
        <taxon>Viridiplantae</taxon>
        <taxon>Chlorophyta</taxon>
        <taxon>core chlorophytes</taxon>
        <taxon>Chlorophyceae</taxon>
        <taxon>CS clade</taxon>
        <taxon>Chlamydomonadales</taxon>
        <taxon>Chlamydomonadaceae</taxon>
        <taxon>Chlamydomonas</taxon>
    </lineage>
</organism>
<evidence type="ECO:0000256" key="1">
    <source>
        <dbReference type="SAM" id="MobiDB-lite"/>
    </source>
</evidence>
<feature type="region of interest" description="Disordered" evidence="1">
    <location>
        <begin position="258"/>
        <end position="281"/>
    </location>
</feature>
<dbReference type="Proteomes" id="UP000232323">
    <property type="component" value="Unassembled WGS sequence"/>
</dbReference>
<accession>A0A250XG65</accession>
<comment type="caution">
    <text evidence="2">The sequence shown here is derived from an EMBL/GenBank/DDBJ whole genome shotgun (WGS) entry which is preliminary data.</text>
</comment>
<evidence type="ECO:0000313" key="3">
    <source>
        <dbReference type="Proteomes" id="UP000232323"/>
    </source>
</evidence>
<sequence length="305" mass="33202">MAGTSLLGLRRSIMAGTSLLGLRRSIMSHGASTVSKKDANIMDHYYNKHPPPRSLQEVSINTLFSTLRKAGIISPKVGSTMEVDQDGCTMEVDQLESLVTKMHGNGRHDERMDVEHGPDSCWEEVDAEHGPDSCWEEVDVGEVVGETGDTKPHQGSVLAATLLHPDSHMRREFLTLSLDGRQQEESMNSSEYNVSEQGRRSRKKEFINPVVKTSSQSSTRTRITLPYLGSGENDSNTANLHGQNIMGCSVEVGNQTGVSSHRDVATGDKTVRPSTSTQPPLLAKMGSMLRCEAKHGEGDTAQSAL</sequence>
<name>A0A250XG65_9CHLO</name>
<keyword evidence="3" id="KW-1185">Reference proteome</keyword>
<dbReference type="AlphaFoldDB" id="A0A250XG65"/>
<reference evidence="2 3" key="1">
    <citation type="submission" date="2017-08" db="EMBL/GenBank/DDBJ databases">
        <title>Acidophilic green algal genome provides insights into adaptation to an acidic environment.</title>
        <authorList>
            <person name="Hirooka S."/>
            <person name="Hirose Y."/>
            <person name="Kanesaki Y."/>
            <person name="Higuchi S."/>
            <person name="Fujiwara T."/>
            <person name="Onuma R."/>
            <person name="Era A."/>
            <person name="Ohbayashi R."/>
            <person name="Uzuka A."/>
            <person name="Nozaki H."/>
            <person name="Yoshikawa H."/>
            <person name="Miyagishima S.Y."/>
        </authorList>
    </citation>
    <scope>NUCLEOTIDE SEQUENCE [LARGE SCALE GENOMIC DNA]</scope>
    <source>
        <strain evidence="2 3">NIES-2499</strain>
    </source>
</reference>
<feature type="compositionally biased region" description="Basic and acidic residues" evidence="1">
    <location>
        <begin position="260"/>
        <end position="271"/>
    </location>
</feature>
<feature type="region of interest" description="Disordered" evidence="1">
    <location>
        <begin position="180"/>
        <end position="218"/>
    </location>
</feature>
<dbReference type="EMBL" id="BEGY01000075">
    <property type="protein sequence ID" value="GAX82075.1"/>
    <property type="molecule type" value="Genomic_DNA"/>
</dbReference>
<evidence type="ECO:0000313" key="2">
    <source>
        <dbReference type="EMBL" id="GAX82075.1"/>
    </source>
</evidence>
<proteinExistence type="predicted"/>
<gene>
    <name evidence="2" type="ORF">CEUSTIGMA_g9503.t1</name>
</gene>
<feature type="compositionally biased region" description="Polar residues" evidence="1">
    <location>
        <begin position="185"/>
        <end position="196"/>
    </location>
</feature>
<protein>
    <submittedName>
        <fullName evidence="2">Uncharacterized protein</fullName>
    </submittedName>
</protein>